<proteinExistence type="predicted"/>
<keyword evidence="2" id="KW-1185">Reference proteome</keyword>
<comment type="caution">
    <text evidence="1">The sequence shown here is derived from an EMBL/GenBank/DDBJ whole genome shotgun (WGS) entry which is preliminary data.</text>
</comment>
<gene>
    <name evidence="1" type="ORF">FHS00_001236</name>
</gene>
<evidence type="ECO:0000313" key="1">
    <source>
        <dbReference type="EMBL" id="MBB3711665.1"/>
    </source>
</evidence>
<dbReference type="EMBL" id="JACIBX010000003">
    <property type="protein sequence ID" value="MBB3711665.1"/>
    <property type="molecule type" value="Genomic_DNA"/>
</dbReference>
<dbReference type="RefSeq" id="WP_183470901.1">
    <property type="nucleotide sequence ID" value="NZ_CP139691.1"/>
</dbReference>
<accession>A0ABR6HMI6</accession>
<name>A0ABR6HMI6_9RHOB</name>
<protein>
    <submittedName>
        <fullName evidence="1">Uncharacterized protein</fullName>
    </submittedName>
</protein>
<reference evidence="1 2" key="1">
    <citation type="submission" date="2020-08" db="EMBL/GenBank/DDBJ databases">
        <title>Genomic Encyclopedia of Type Strains, Phase III (KMG-III): the genomes of soil and plant-associated and newly described type strains.</title>
        <authorList>
            <person name="Whitman W."/>
        </authorList>
    </citation>
    <scope>NUCLEOTIDE SEQUENCE [LARGE SCALE GENOMIC DNA]</scope>
    <source>
        <strain evidence="1 2">CECT 8572</strain>
    </source>
</reference>
<organism evidence="1 2">
    <name type="scientific">Limimaricola variabilis</name>
    <dbReference type="NCBI Taxonomy" id="1492771"/>
    <lineage>
        <taxon>Bacteria</taxon>
        <taxon>Pseudomonadati</taxon>
        <taxon>Pseudomonadota</taxon>
        <taxon>Alphaproteobacteria</taxon>
        <taxon>Rhodobacterales</taxon>
        <taxon>Paracoccaceae</taxon>
        <taxon>Limimaricola</taxon>
    </lineage>
</organism>
<evidence type="ECO:0000313" key="2">
    <source>
        <dbReference type="Proteomes" id="UP000576152"/>
    </source>
</evidence>
<sequence>MHAMIRSYSGAGATELFDLLSERKAEVEEILRDVPGLVSYALMRTSDGGATITICQDSSGTEESLKRAKAWLQENAAHLGTPPQVQEGPVELQFSV</sequence>
<dbReference type="Proteomes" id="UP000576152">
    <property type="component" value="Unassembled WGS sequence"/>
</dbReference>